<dbReference type="EMBL" id="JAAMPC010000006">
    <property type="protein sequence ID" value="KAG2306341.1"/>
    <property type="molecule type" value="Genomic_DNA"/>
</dbReference>
<organism evidence="2 3">
    <name type="scientific">Brassica carinata</name>
    <name type="common">Ethiopian mustard</name>
    <name type="synonym">Abyssinian cabbage</name>
    <dbReference type="NCBI Taxonomy" id="52824"/>
    <lineage>
        <taxon>Eukaryota</taxon>
        <taxon>Viridiplantae</taxon>
        <taxon>Streptophyta</taxon>
        <taxon>Embryophyta</taxon>
        <taxon>Tracheophyta</taxon>
        <taxon>Spermatophyta</taxon>
        <taxon>Magnoliopsida</taxon>
        <taxon>eudicotyledons</taxon>
        <taxon>Gunneridae</taxon>
        <taxon>Pentapetalae</taxon>
        <taxon>rosids</taxon>
        <taxon>malvids</taxon>
        <taxon>Brassicales</taxon>
        <taxon>Brassicaceae</taxon>
        <taxon>Brassiceae</taxon>
        <taxon>Brassica</taxon>
    </lineage>
</organism>
<name>A0A8X7SH40_BRACI</name>
<dbReference type="Gene3D" id="1.25.10.10">
    <property type="entry name" value="Leucine-rich Repeat Variant"/>
    <property type="match status" value="1"/>
</dbReference>
<sequence>MPLGIIAAQTTEPAVAEGNAVLIAEQLVRILREGDNEAKFTASDVLWDLAALLVIATLCLLSETLVRFLCWLSLTTLEAFSVSRMIPILIVWLGDESEELRNNAAEALGRPRALW</sequence>
<feature type="repeat" description="HEAT" evidence="1">
    <location>
        <begin position="85"/>
        <end position="115"/>
    </location>
</feature>
<comment type="caution">
    <text evidence="2">The sequence shown here is derived from an EMBL/GenBank/DDBJ whole genome shotgun (WGS) entry which is preliminary data.</text>
</comment>
<reference evidence="2 3" key="1">
    <citation type="submission" date="2020-02" db="EMBL/GenBank/DDBJ databases">
        <authorList>
            <person name="Ma Q."/>
            <person name="Huang Y."/>
            <person name="Song X."/>
            <person name="Pei D."/>
        </authorList>
    </citation>
    <scope>NUCLEOTIDE SEQUENCE [LARGE SCALE GENOMIC DNA]</scope>
    <source>
        <strain evidence="2">Sxm20200214</strain>
        <tissue evidence="2">Leaf</tissue>
    </source>
</reference>
<accession>A0A8X7SH40</accession>
<dbReference type="AlphaFoldDB" id="A0A8X7SH40"/>
<protein>
    <submittedName>
        <fullName evidence="2">Uncharacterized protein</fullName>
    </submittedName>
</protein>
<dbReference type="InterPro" id="IPR016024">
    <property type="entry name" value="ARM-type_fold"/>
</dbReference>
<keyword evidence="3" id="KW-1185">Reference proteome</keyword>
<dbReference type="Proteomes" id="UP000886595">
    <property type="component" value="Unassembled WGS sequence"/>
</dbReference>
<dbReference type="OrthoDB" id="409644at2759"/>
<dbReference type="InterPro" id="IPR011989">
    <property type="entry name" value="ARM-like"/>
</dbReference>
<evidence type="ECO:0000313" key="3">
    <source>
        <dbReference type="Proteomes" id="UP000886595"/>
    </source>
</evidence>
<proteinExistence type="predicted"/>
<evidence type="ECO:0000256" key="1">
    <source>
        <dbReference type="PROSITE-ProRule" id="PRU00103"/>
    </source>
</evidence>
<dbReference type="InterPro" id="IPR021133">
    <property type="entry name" value="HEAT_type_2"/>
</dbReference>
<dbReference type="SUPFAM" id="SSF48371">
    <property type="entry name" value="ARM repeat"/>
    <property type="match status" value="1"/>
</dbReference>
<gene>
    <name evidence="2" type="ORF">Bca52824_026089</name>
</gene>
<evidence type="ECO:0000313" key="2">
    <source>
        <dbReference type="EMBL" id="KAG2306341.1"/>
    </source>
</evidence>
<dbReference type="PROSITE" id="PS50077">
    <property type="entry name" value="HEAT_REPEAT"/>
    <property type="match status" value="1"/>
</dbReference>